<evidence type="ECO:0000259" key="2">
    <source>
        <dbReference type="Pfam" id="PF06985"/>
    </source>
</evidence>
<dbReference type="Pfam" id="PF06985">
    <property type="entry name" value="HET"/>
    <property type="match status" value="1"/>
</dbReference>
<protein>
    <recommendedName>
        <fullName evidence="2">Heterokaryon incompatibility domain-containing protein</fullName>
    </recommendedName>
</protein>
<evidence type="ECO:0000313" key="3">
    <source>
        <dbReference type="EMBL" id="KAL1880111.1"/>
    </source>
</evidence>
<evidence type="ECO:0000256" key="1">
    <source>
        <dbReference type="SAM" id="MobiDB-lite"/>
    </source>
</evidence>
<organism evidence="3 4">
    <name type="scientific">Diaporthe australafricana</name>
    <dbReference type="NCBI Taxonomy" id="127596"/>
    <lineage>
        <taxon>Eukaryota</taxon>
        <taxon>Fungi</taxon>
        <taxon>Dikarya</taxon>
        <taxon>Ascomycota</taxon>
        <taxon>Pezizomycotina</taxon>
        <taxon>Sordariomycetes</taxon>
        <taxon>Sordariomycetidae</taxon>
        <taxon>Diaporthales</taxon>
        <taxon>Diaporthaceae</taxon>
        <taxon>Diaporthe</taxon>
    </lineage>
</organism>
<comment type="caution">
    <text evidence="3">The sequence shown here is derived from an EMBL/GenBank/DDBJ whole genome shotgun (WGS) entry which is preliminary data.</text>
</comment>
<dbReference type="InterPro" id="IPR010730">
    <property type="entry name" value="HET"/>
</dbReference>
<sequence>MAFRSMQVDHDISETAWSESAQNFMRDCIQKCTSDNKKCKLKETLLPTRVIEVGNVDGEQLRLFETQGSGAVGQYAALSYCWGNDQPLKTTSANIRDMTAGKLLFSQLPQTLADAVHVTRSLGIQYLWIDALCIIQDSIDDWEKESAEMSTIYENAYLVIAASSSASATQGFLSHQRQQSQLFTLCSDNGLRTVLAVRSPVRSGFHSDMDSKRVDPLAERAWAFQEQHMSTRCLIFSKDELQWVCETGQTCEHIRSMRSSLPMKPFDHHPFLAAHCDDTRQTMASLGSTFQDAWWRAVSEYSGRKLTLADDKLPAFAGFAKMFGARIRSRYIAGLWEANIVQDLLWRRLAPPGFASLPKDYRAPSFSWASINEKVYYEPPNPRNTWISHSFVLDVGSVVPGRNPFGKVSDAWITIRGPMVRGSIEFGPDFGQEPNPKFRCDDQEIDSASTIWIDSAVGGFSYAGQDNTQEISVRRCDPDDEGRRRYDSSKPAHPSRAQEPTQSNPGRASVWLLHLGRYTTGLPEDEPYSDDEYLVLGTSPRDTSKYERIGYCRGCRIQPLVEQTLTII</sequence>
<gene>
    <name evidence="3" type="ORF">Daus18300_001474</name>
</gene>
<keyword evidence="4" id="KW-1185">Reference proteome</keyword>
<dbReference type="PANTHER" id="PTHR33112">
    <property type="entry name" value="DOMAIN PROTEIN, PUTATIVE-RELATED"/>
    <property type="match status" value="1"/>
</dbReference>
<feature type="domain" description="Heterokaryon incompatibility" evidence="2">
    <location>
        <begin position="75"/>
        <end position="226"/>
    </location>
</feature>
<dbReference type="Proteomes" id="UP001583177">
    <property type="component" value="Unassembled WGS sequence"/>
</dbReference>
<name>A0ABR3XVT8_9PEZI</name>
<feature type="compositionally biased region" description="Basic and acidic residues" evidence="1">
    <location>
        <begin position="472"/>
        <end position="490"/>
    </location>
</feature>
<dbReference type="EMBL" id="JAWRVE010000008">
    <property type="protein sequence ID" value="KAL1880111.1"/>
    <property type="molecule type" value="Genomic_DNA"/>
</dbReference>
<reference evidence="3 4" key="1">
    <citation type="journal article" date="2024" name="IMA Fungus">
        <title>IMA Genome - F19 : A genome assembly and annotation guide to empower mycologists, including annotated draft genome sequences of Ceratocystis pirilliformis, Diaporthe australafricana, Fusarium ophioides, Paecilomyces lecythidis, and Sporothrix stenoceras.</title>
        <authorList>
            <person name="Aylward J."/>
            <person name="Wilson A.M."/>
            <person name="Visagie C.M."/>
            <person name="Spraker J."/>
            <person name="Barnes I."/>
            <person name="Buitendag C."/>
            <person name="Ceriani C."/>
            <person name="Del Mar Angel L."/>
            <person name="du Plessis D."/>
            <person name="Fuchs T."/>
            <person name="Gasser K."/>
            <person name="Kramer D."/>
            <person name="Li W."/>
            <person name="Munsamy K."/>
            <person name="Piso A."/>
            <person name="Price J.L."/>
            <person name="Sonnekus B."/>
            <person name="Thomas C."/>
            <person name="van der Nest A."/>
            <person name="van Dijk A."/>
            <person name="van Heerden A."/>
            <person name="van Vuuren N."/>
            <person name="Yilmaz N."/>
            <person name="Duong T.A."/>
            <person name="van der Merwe N.A."/>
            <person name="Wingfield M.J."/>
            <person name="Wingfield B.D."/>
        </authorList>
    </citation>
    <scope>NUCLEOTIDE SEQUENCE [LARGE SCALE GENOMIC DNA]</scope>
    <source>
        <strain evidence="3 4">CMW 18300</strain>
    </source>
</reference>
<dbReference type="PANTHER" id="PTHR33112:SF16">
    <property type="entry name" value="HETEROKARYON INCOMPATIBILITY DOMAIN-CONTAINING PROTEIN"/>
    <property type="match status" value="1"/>
</dbReference>
<proteinExistence type="predicted"/>
<evidence type="ECO:0000313" key="4">
    <source>
        <dbReference type="Proteomes" id="UP001583177"/>
    </source>
</evidence>
<feature type="region of interest" description="Disordered" evidence="1">
    <location>
        <begin position="469"/>
        <end position="506"/>
    </location>
</feature>
<accession>A0ABR3XVT8</accession>